<evidence type="ECO:0000256" key="8">
    <source>
        <dbReference type="ARBA" id="ARBA00022741"/>
    </source>
</evidence>
<dbReference type="CDD" id="cd17546">
    <property type="entry name" value="REC_hyHK_CKI1_RcsC-like"/>
    <property type="match status" value="2"/>
</dbReference>
<dbReference type="InterPro" id="IPR004358">
    <property type="entry name" value="Sig_transdc_His_kin-like_C"/>
</dbReference>
<evidence type="ECO:0000256" key="20">
    <source>
        <dbReference type="SAM" id="Phobius"/>
    </source>
</evidence>
<dbReference type="GO" id="GO:0000155">
    <property type="term" value="F:phosphorelay sensor kinase activity"/>
    <property type="evidence" value="ECO:0007669"/>
    <property type="project" value="InterPro"/>
</dbReference>
<dbReference type="Pfam" id="PF02518">
    <property type="entry name" value="HATPase_c"/>
    <property type="match status" value="1"/>
</dbReference>
<evidence type="ECO:0000256" key="4">
    <source>
        <dbReference type="ARBA" id="ARBA00022475"/>
    </source>
</evidence>
<evidence type="ECO:0000259" key="21">
    <source>
        <dbReference type="PROSITE" id="PS50109"/>
    </source>
</evidence>
<dbReference type="InterPro" id="IPR003594">
    <property type="entry name" value="HATPase_dom"/>
</dbReference>
<reference evidence="24 25" key="2">
    <citation type="submission" date="2018-04" db="EMBL/GenBank/DDBJ databases">
        <title>Thauera lacus sp. nov., isolated from an saline lake in Inner Mongolia, China.</title>
        <authorList>
            <person name="Liang Q.-Y."/>
        </authorList>
    </citation>
    <scope>NUCLEOTIDE SEQUENCE [LARGE SCALE GENOMIC DNA]</scope>
    <source>
        <strain evidence="24 25">D20</strain>
    </source>
</reference>
<feature type="transmembrane region" description="Helical" evidence="20">
    <location>
        <begin position="20"/>
        <end position="39"/>
    </location>
</feature>
<dbReference type="InterPro" id="IPR003661">
    <property type="entry name" value="HisK_dim/P_dom"/>
</dbReference>
<evidence type="ECO:0000313" key="25">
    <source>
        <dbReference type="Proteomes" id="UP000241193"/>
    </source>
</evidence>
<dbReference type="FunFam" id="3.30.565.10:FF:000010">
    <property type="entry name" value="Sensor histidine kinase RcsC"/>
    <property type="match status" value="1"/>
</dbReference>
<dbReference type="Gene3D" id="3.40.50.2300">
    <property type="match status" value="2"/>
</dbReference>
<comment type="catalytic activity">
    <reaction evidence="1">
        <text>ATP + protein L-histidine = ADP + protein N-phospho-L-histidine.</text>
        <dbReference type="EC" id="2.7.13.3"/>
    </reaction>
</comment>
<comment type="subunit">
    <text evidence="15">At low DSF concentrations, interacts with RpfF.</text>
</comment>
<accession>A0A2T4IER6</accession>
<evidence type="ECO:0000256" key="10">
    <source>
        <dbReference type="ARBA" id="ARBA00022840"/>
    </source>
</evidence>
<dbReference type="PANTHER" id="PTHR45339">
    <property type="entry name" value="HYBRID SIGNAL TRANSDUCTION HISTIDINE KINASE J"/>
    <property type="match status" value="1"/>
</dbReference>
<comment type="subcellular location">
    <subcellularLocation>
        <location evidence="2">Cell membrane</location>
        <topology evidence="2">Multi-pass membrane protein</topology>
    </subcellularLocation>
</comment>
<evidence type="ECO:0000256" key="13">
    <source>
        <dbReference type="ARBA" id="ARBA00023136"/>
    </source>
</evidence>
<evidence type="ECO:0000256" key="16">
    <source>
        <dbReference type="ARBA" id="ARBA00068150"/>
    </source>
</evidence>
<dbReference type="SMART" id="SM00387">
    <property type="entry name" value="HATPase_c"/>
    <property type="match status" value="1"/>
</dbReference>
<evidence type="ECO:0000256" key="1">
    <source>
        <dbReference type="ARBA" id="ARBA00000085"/>
    </source>
</evidence>
<dbReference type="Gene3D" id="3.30.565.10">
    <property type="entry name" value="Histidine kinase-like ATPase, C-terminal domain"/>
    <property type="match status" value="1"/>
</dbReference>
<evidence type="ECO:0000313" key="24">
    <source>
        <dbReference type="EMBL" id="PTD96262.1"/>
    </source>
</evidence>
<dbReference type="EC" id="2.7.13.3" evidence="3"/>
<feature type="modified residue" description="4-aspartylphosphate" evidence="19">
    <location>
        <position position="804"/>
    </location>
</feature>
<feature type="transmembrane region" description="Helical" evidence="20">
    <location>
        <begin position="333"/>
        <end position="355"/>
    </location>
</feature>
<protein>
    <recommendedName>
        <fullName evidence="16">Sensory/regulatory protein RpfC</fullName>
        <ecNumber evidence="3">2.7.13.3</ecNumber>
    </recommendedName>
    <alternativeName>
        <fullName evidence="17">Virulence sensor protein BvgS</fullName>
    </alternativeName>
</protein>
<feature type="modified residue" description="Phosphohistidine" evidence="18">
    <location>
        <position position="953"/>
    </location>
</feature>
<keyword evidence="7 20" id="KW-0812">Transmembrane</keyword>
<dbReference type="PROSITE" id="PS50110">
    <property type="entry name" value="RESPONSE_REGULATORY"/>
    <property type="match status" value="2"/>
</dbReference>
<evidence type="ECO:0000256" key="6">
    <source>
        <dbReference type="ARBA" id="ARBA00022679"/>
    </source>
</evidence>
<dbReference type="PROSITE" id="PS50894">
    <property type="entry name" value="HPT"/>
    <property type="match status" value="1"/>
</dbReference>
<dbReference type="InterPro" id="IPR001789">
    <property type="entry name" value="Sig_transdc_resp-reg_receiver"/>
</dbReference>
<keyword evidence="6" id="KW-0808">Transferase</keyword>
<dbReference type="FunFam" id="1.10.287.130:FF:000002">
    <property type="entry name" value="Two-component osmosensing histidine kinase"/>
    <property type="match status" value="1"/>
</dbReference>
<dbReference type="InterPro" id="IPR011006">
    <property type="entry name" value="CheY-like_superfamily"/>
</dbReference>
<feature type="domain" description="Response regulatory" evidence="22">
    <location>
        <begin position="755"/>
        <end position="871"/>
    </location>
</feature>
<dbReference type="GO" id="GO:0005524">
    <property type="term" value="F:ATP binding"/>
    <property type="evidence" value="ECO:0007669"/>
    <property type="project" value="UniProtKB-KW"/>
</dbReference>
<evidence type="ECO:0000256" key="12">
    <source>
        <dbReference type="ARBA" id="ARBA00023012"/>
    </source>
</evidence>
<dbReference type="Proteomes" id="UP000241193">
    <property type="component" value="Unassembled WGS sequence"/>
</dbReference>
<keyword evidence="8" id="KW-0547">Nucleotide-binding</keyword>
<evidence type="ECO:0000259" key="22">
    <source>
        <dbReference type="PROSITE" id="PS50110"/>
    </source>
</evidence>
<dbReference type="SMART" id="SM00448">
    <property type="entry name" value="REC"/>
    <property type="match status" value="2"/>
</dbReference>
<dbReference type="SMART" id="SM00388">
    <property type="entry name" value="HisKA"/>
    <property type="match status" value="1"/>
</dbReference>
<keyword evidence="13 20" id="KW-0472">Membrane</keyword>
<evidence type="ECO:0000256" key="14">
    <source>
        <dbReference type="ARBA" id="ARBA00058004"/>
    </source>
</evidence>
<proteinExistence type="predicted"/>
<evidence type="ECO:0000256" key="5">
    <source>
        <dbReference type="ARBA" id="ARBA00022553"/>
    </source>
</evidence>
<dbReference type="PROSITE" id="PS51257">
    <property type="entry name" value="PROKAR_LIPOPROTEIN"/>
    <property type="match status" value="1"/>
</dbReference>
<organism evidence="24 25">
    <name type="scientific">Pseudothauera lacus</name>
    <dbReference type="NCBI Taxonomy" id="2136175"/>
    <lineage>
        <taxon>Bacteria</taxon>
        <taxon>Pseudomonadati</taxon>
        <taxon>Pseudomonadota</taxon>
        <taxon>Betaproteobacteria</taxon>
        <taxon>Rhodocyclales</taxon>
        <taxon>Zoogloeaceae</taxon>
        <taxon>Pseudothauera</taxon>
    </lineage>
</organism>
<evidence type="ECO:0000256" key="15">
    <source>
        <dbReference type="ARBA" id="ARBA00064003"/>
    </source>
</evidence>
<dbReference type="Pfam" id="PF14827">
    <property type="entry name" value="dCache_3"/>
    <property type="match status" value="1"/>
</dbReference>
<dbReference type="EMBL" id="PZKC01000007">
    <property type="protein sequence ID" value="PTD96262.1"/>
    <property type="molecule type" value="Genomic_DNA"/>
</dbReference>
<evidence type="ECO:0000256" key="17">
    <source>
        <dbReference type="ARBA" id="ARBA00070152"/>
    </source>
</evidence>
<evidence type="ECO:0000256" key="11">
    <source>
        <dbReference type="ARBA" id="ARBA00022989"/>
    </source>
</evidence>
<comment type="caution">
    <text evidence="24">The sequence shown here is derived from an EMBL/GenBank/DDBJ whole genome shotgun (WGS) entry which is preliminary data.</text>
</comment>
<dbReference type="Gene3D" id="1.10.287.130">
    <property type="match status" value="1"/>
</dbReference>
<dbReference type="CDD" id="cd16922">
    <property type="entry name" value="HATPase_EvgS-ArcB-TorS-like"/>
    <property type="match status" value="1"/>
</dbReference>
<dbReference type="GO" id="GO:0005886">
    <property type="term" value="C:plasma membrane"/>
    <property type="evidence" value="ECO:0007669"/>
    <property type="project" value="UniProtKB-SubCell"/>
</dbReference>
<gene>
    <name evidence="24" type="ORF">C8261_10100</name>
</gene>
<dbReference type="SUPFAM" id="SSF52172">
    <property type="entry name" value="CheY-like"/>
    <property type="match status" value="2"/>
</dbReference>
<dbReference type="PANTHER" id="PTHR45339:SF1">
    <property type="entry name" value="HYBRID SIGNAL TRANSDUCTION HISTIDINE KINASE J"/>
    <property type="match status" value="1"/>
</dbReference>
<keyword evidence="4" id="KW-1003">Cell membrane</keyword>
<dbReference type="InterPro" id="IPR005467">
    <property type="entry name" value="His_kinase_dom"/>
</dbReference>
<keyword evidence="5 19" id="KW-0597">Phosphoprotein</keyword>
<sequence>MPGCQPRINGRGTALMKRLWVVAVLFFACLAAGVALLNWNHDDKERSLLGQYSEVLETSYRASLNSFAIATDTLFTETVSRPDVLRVFAAGVDATGAQRDHHRAELFALLGPSYAAMQRRNLRQLHFHLADGTSFLRFHQPDRYGDPLFDARPSVRIANTERRVVSGFETGKVVAGFRYVYPLALDGRHLGSVETSVSFEAVRRVLADLAGEREYAFIMARGAVEEKLFAGQERLYEAALIHPDFLVEDPDRRLPSSPPPPSATVRAIDRQLRDDARVQHMLGQGVSGTVSVSHEGSYYAVSLLAVHDVEDRLAGFVISYTPAPVLGTLHKELFASIAGLLALLLLAIAMAYRVIQARRAAEDASRAKSDFLANMSHEIRTPMNAIIGLTHLALKTELSAQQRAYLRKVQDASRHLLGIINDILDFSKIEAGQLSIDARQFDLEDVFNTVVVQLSDRAAEKGLELVIDVRPEVPRFLLGDDLRLGQILLNLGSNALKFTEAGEIYILVERRAQTGEKVELKFTVRDTGIGMDEAQVGKLFQSFHQADTSITRRYGGTGLGLAISKRLCTLMGGDIGVRSTPGQGSEFWFTASFEVGGETAARRVPQPELRGLRILVVDDNDHARTALTEILQSLTFRATAVASSEAVLVELQSALDEGDPYRVVMLDWQMPEMDGIQTACAIQACGLAVAPTLVMVSAYVCDDLREQAYAAGFVEVLPKPVSASQVFDTVIRLMGGDHVGDVAALTSQRPLDGARVLLVEDNPLNQEVATELLRDAGVRVTLAQNGAEALQRIAEEDFDAVLMDMQMPVMDGLTATRRIRAQARFSALPILAMTANAMDSDRERCLAAGMNDHIGKPIEPALLLDKLREWIDPHSPHLLRLEAAKQAARSDPMLLPEAVAGVDLQAGRRLTGGNDTLYRALLDRFVDAHRDYSARLVEALQRGDRTLAERLVHTLVASAGQIGAAALSAQADALQQALRAGQPVDDVLAATPALVGALDELLEALRASLPDRRSPEPAAHPNRALLGERCAQLRDLLAVDDFEAHALFADNVALLKAGLGPYFHPLERAMRAFDLVTALSVVDAARPLWDGAAPPPTSPGREA</sequence>
<evidence type="ECO:0000256" key="3">
    <source>
        <dbReference type="ARBA" id="ARBA00012438"/>
    </source>
</evidence>
<dbReference type="CDD" id="cd00082">
    <property type="entry name" value="HisKA"/>
    <property type="match status" value="1"/>
</dbReference>
<keyword evidence="11 20" id="KW-1133">Transmembrane helix</keyword>
<dbReference type="InterPro" id="IPR036097">
    <property type="entry name" value="HisK_dim/P_sf"/>
</dbReference>
<evidence type="ECO:0000256" key="18">
    <source>
        <dbReference type="PROSITE-ProRule" id="PRU00110"/>
    </source>
</evidence>
<dbReference type="Pfam" id="PF00512">
    <property type="entry name" value="HisKA"/>
    <property type="match status" value="1"/>
</dbReference>
<dbReference type="InterPro" id="IPR008207">
    <property type="entry name" value="Sig_transdc_His_kin_Hpt_dom"/>
</dbReference>
<keyword evidence="9" id="KW-0418">Kinase</keyword>
<dbReference type="SUPFAM" id="SSF47226">
    <property type="entry name" value="Histidine-containing phosphotransfer domain, HPT domain"/>
    <property type="match status" value="1"/>
</dbReference>
<dbReference type="InterPro" id="IPR036890">
    <property type="entry name" value="HATPase_C_sf"/>
</dbReference>
<dbReference type="SUPFAM" id="SSF55874">
    <property type="entry name" value="ATPase domain of HSP90 chaperone/DNA topoisomerase II/histidine kinase"/>
    <property type="match status" value="1"/>
</dbReference>
<name>A0A2T4IER6_9RHOO</name>
<comment type="function">
    <text evidence="14">Member of the two-component regulatory system BvgS/BvgA. Phosphorylates BvgA via a four-step phosphorelay in response to environmental signals.</text>
</comment>
<dbReference type="Pfam" id="PF01627">
    <property type="entry name" value="Hpt"/>
    <property type="match status" value="1"/>
</dbReference>
<dbReference type="PRINTS" id="PR00344">
    <property type="entry name" value="BCTRLSENSOR"/>
</dbReference>
<dbReference type="AlphaFoldDB" id="A0A2T4IER6"/>
<dbReference type="Pfam" id="PF00072">
    <property type="entry name" value="Response_reg"/>
    <property type="match status" value="2"/>
</dbReference>
<dbReference type="InterPro" id="IPR029150">
    <property type="entry name" value="dCache_3"/>
</dbReference>
<keyword evidence="10" id="KW-0067">ATP-binding</keyword>
<evidence type="ECO:0000256" key="7">
    <source>
        <dbReference type="ARBA" id="ARBA00022692"/>
    </source>
</evidence>
<evidence type="ECO:0000259" key="23">
    <source>
        <dbReference type="PROSITE" id="PS50894"/>
    </source>
</evidence>
<dbReference type="OrthoDB" id="8552871at2"/>
<dbReference type="InterPro" id="IPR036641">
    <property type="entry name" value="HPT_dom_sf"/>
</dbReference>
<dbReference type="Gene3D" id="1.20.120.160">
    <property type="entry name" value="HPT domain"/>
    <property type="match status" value="1"/>
</dbReference>
<dbReference type="SUPFAM" id="SSF47384">
    <property type="entry name" value="Homodimeric domain of signal transducing histidine kinase"/>
    <property type="match status" value="1"/>
</dbReference>
<evidence type="ECO:0000256" key="19">
    <source>
        <dbReference type="PROSITE-ProRule" id="PRU00169"/>
    </source>
</evidence>
<evidence type="ECO:0000256" key="9">
    <source>
        <dbReference type="ARBA" id="ARBA00022777"/>
    </source>
</evidence>
<dbReference type="PROSITE" id="PS50109">
    <property type="entry name" value="HIS_KIN"/>
    <property type="match status" value="1"/>
</dbReference>
<feature type="domain" description="Histidine kinase" evidence="21">
    <location>
        <begin position="374"/>
        <end position="595"/>
    </location>
</feature>
<evidence type="ECO:0000256" key="2">
    <source>
        <dbReference type="ARBA" id="ARBA00004651"/>
    </source>
</evidence>
<reference evidence="24 25" key="1">
    <citation type="submission" date="2018-03" db="EMBL/GenBank/DDBJ databases">
        <authorList>
            <person name="Keele B.F."/>
        </authorList>
    </citation>
    <scope>NUCLEOTIDE SEQUENCE [LARGE SCALE GENOMIC DNA]</scope>
    <source>
        <strain evidence="24 25">D20</strain>
    </source>
</reference>
<feature type="domain" description="Response regulatory" evidence="22">
    <location>
        <begin position="613"/>
        <end position="734"/>
    </location>
</feature>
<feature type="modified residue" description="4-aspartylphosphate" evidence="19">
    <location>
        <position position="667"/>
    </location>
</feature>
<feature type="domain" description="HPt" evidence="23">
    <location>
        <begin position="914"/>
        <end position="1005"/>
    </location>
</feature>
<keyword evidence="25" id="KW-1185">Reference proteome</keyword>
<keyword evidence="12" id="KW-0902">Two-component regulatory system</keyword>